<accession>A0A8H6T099</accession>
<evidence type="ECO:0000313" key="3">
    <source>
        <dbReference type="Proteomes" id="UP000613580"/>
    </source>
</evidence>
<evidence type="ECO:0000313" key="2">
    <source>
        <dbReference type="EMBL" id="KAF7308445.1"/>
    </source>
</evidence>
<dbReference type="Gene3D" id="2.40.70.10">
    <property type="entry name" value="Acid Proteases"/>
    <property type="match status" value="1"/>
</dbReference>
<feature type="compositionally biased region" description="Acidic residues" evidence="1">
    <location>
        <begin position="432"/>
        <end position="454"/>
    </location>
</feature>
<feature type="compositionally biased region" description="Basic and acidic residues" evidence="1">
    <location>
        <begin position="278"/>
        <end position="287"/>
    </location>
</feature>
<dbReference type="AlphaFoldDB" id="A0A8H6T099"/>
<dbReference type="EMBL" id="JACAZE010000008">
    <property type="protein sequence ID" value="KAF7308445.1"/>
    <property type="molecule type" value="Genomic_DNA"/>
</dbReference>
<organism evidence="2 3">
    <name type="scientific">Mycena chlorophos</name>
    <name type="common">Agaric fungus</name>
    <name type="synonym">Agaricus chlorophos</name>
    <dbReference type="NCBI Taxonomy" id="658473"/>
    <lineage>
        <taxon>Eukaryota</taxon>
        <taxon>Fungi</taxon>
        <taxon>Dikarya</taxon>
        <taxon>Basidiomycota</taxon>
        <taxon>Agaricomycotina</taxon>
        <taxon>Agaricomycetes</taxon>
        <taxon>Agaricomycetidae</taxon>
        <taxon>Agaricales</taxon>
        <taxon>Marasmiineae</taxon>
        <taxon>Mycenaceae</taxon>
        <taxon>Mycena</taxon>
    </lineage>
</organism>
<name>A0A8H6T099_MYCCL</name>
<keyword evidence="3" id="KW-1185">Reference proteome</keyword>
<dbReference type="Proteomes" id="UP000613580">
    <property type="component" value="Unassembled WGS sequence"/>
</dbReference>
<feature type="compositionally biased region" description="Basic and acidic residues" evidence="1">
    <location>
        <begin position="295"/>
        <end position="362"/>
    </location>
</feature>
<gene>
    <name evidence="2" type="ORF">HMN09_00693300</name>
</gene>
<evidence type="ECO:0000256" key="1">
    <source>
        <dbReference type="SAM" id="MobiDB-lite"/>
    </source>
</evidence>
<feature type="region of interest" description="Disordered" evidence="1">
    <location>
        <begin position="278"/>
        <end position="410"/>
    </location>
</feature>
<dbReference type="SUPFAM" id="SSF50630">
    <property type="entry name" value="Acid proteases"/>
    <property type="match status" value="1"/>
</dbReference>
<feature type="compositionally biased region" description="Basic and acidic residues" evidence="1">
    <location>
        <begin position="387"/>
        <end position="396"/>
    </location>
</feature>
<dbReference type="CDD" id="cd00303">
    <property type="entry name" value="retropepsin_like"/>
    <property type="match status" value="1"/>
</dbReference>
<protein>
    <submittedName>
        <fullName evidence="2">Retrovirus-related Pol polyprotein from transposon 412</fullName>
    </submittedName>
</protein>
<reference evidence="2" key="1">
    <citation type="submission" date="2020-05" db="EMBL/GenBank/DDBJ databases">
        <title>Mycena genomes resolve the evolution of fungal bioluminescence.</title>
        <authorList>
            <person name="Tsai I.J."/>
        </authorList>
    </citation>
    <scope>NUCLEOTIDE SEQUENCE</scope>
    <source>
        <strain evidence="2">110903Hualien_Pintung</strain>
    </source>
</reference>
<comment type="caution">
    <text evidence="2">The sequence shown here is derived from an EMBL/GenBank/DDBJ whole genome shotgun (WGS) entry which is preliminary data.</text>
</comment>
<dbReference type="OrthoDB" id="2799149at2759"/>
<sequence>MIRLITRAFMDSTRRIRFERHCRGLRTEARVRALSVLPAPTTHVGESMGRPELSSIQLWMSKLHSGIVATWAEQLRRPSQKSVMFDNRNGLKLPPPPFYEGAADAKAFELHVGAVCFHMRMAGLGGPDEDAACVGLYGPFLRGVAKDWYDLNVVHHARRKKQWTLVEVFIGLFDRFISALAIHQASADYEGVKYDATGGVDGLHTAMQTAANRMLDPPSEIEMRKQFMRLIPSFVRKELVKRDRLPEYTPLSVLVDTARLIEHGRRTLAILEGSAQPKDKRLQAVREVDEDSDTEGERMAYGRRQQDSRERRFFPRKNGGGDRDADRKDERRKDERKDEREYRRDGPSRERDRREAREDRRAPARPPKPPQPTWRAPPEQFRAATADPDRDERLAVVEDDEEDGAGYRSDYTIEEVSVASERSADEHLGFVAEDDVPELQDVSDSDEAESDDEFWSAAEDPELKTGTGGDALEQLAQEMAHHYMQCESVDETFEYFGAVRRDAQSTVATRKVALKTTKQSQPRPAKDWHKAYCLTAFVSINGKEAFTLFDSGCTTDAVSPDFARVAGLRVFPLETPMTLQLGTAGSRAKIVHGANAEVQYGGVKSSEYLDVVNIDRFDAILGTKFMRKHAIALDFEGNRIRCAGREMPTLSAETEHAVIERRAAARHAARALTKEMRAHLCLHQWRTNRKTRRSGHTLHLLRKSKMTKRSRFWSKRIYRQMVR</sequence>
<proteinExistence type="predicted"/>
<dbReference type="Pfam" id="PF13650">
    <property type="entry name" value="Asp_protease_2"/>
    <property type="match status" value="1"/>
</dbReference>
<dbReference type="InterPro" id="IPR021109">
    <property type="entry name" value="Peptidase_aspartic_dom_sf"/>
</dbReference>
<feature type="region of interest" description="Disordered" evidence="1">
    <location>
        <begin position="430"/>
        <end position="465"/>
    </location>
</feature>